<dbReference type="Proteomes" id="UP000229366">
    <property type="component" value="Unassembled WGS sequence"/>
</dbReference>
<sequence length="159" mass="17697">MKHKLFAAMLIIFSTASHAQILDAITGHARDIRSRFTEHQVIKGAVLKKGDIDVLAKGQDMIHSSSGTWSVIRVGNDLFLQSGENFRSSPGPDYHVYVSKDPAIKDNEQFSKAQIEVGRLLKPNGAAYYKLTTDDLDSINSVLIWCKQFKEYIGSADLK</sequence>
<evidence type="ECO:0000256" key="1">
    <source>
        <dbReference type="SAM" id="SignalP"/>
    </source>
</evidence>
<evidence type="ECO:0000259" key="2">
    <source>
        <dbReference type="PROSITE" id="PS51549"/>
    </source>
</evidence>
<keyword evidence="1" id="KW-0732">Signal</keyword>
<dbReference type="InterPro" id="IPR019545">
    <property type="entry name" value="DM13_domain"/>
</dbReference>
<organism evidence="3 4">
    <name type="scientific">Polynucleobacter brandtiae</name>
    <dbReference type="NCBI Taxonomy" id="1938816"/>
    <lineage>
        <taxon>Bacteria</taxon>
        <taxon>Pseudomonadati</taxon>
        <taxon>Pseudomonadota</taxon>
        <taxon>Betaproteobacteria</taxon>
        <taxon>Burkholderiales</taxon>
        <taxon>Burkholderiaceae</taxon>
        <taxon>Polynucleobacter</taxon>
    </lineage>
</organism>
<dbReference type="OrthoDB" id="6106486at2"/>
<reference evidence="3 4" key="1">
    <citation type="submission" date="2017-11" db="EMBL/GenBank/DDBJ databases">
        <title>Genomic Encyclopedia of Type Strains, Phase III (KMG-III): the genomes of soil and plant-associated and newly described type strains.</title>
        <authorList>
            <person name="Whitman W."/>
        </authorList>
    </citation>
    <scope>NUCLEOTIDE SEQUENCE [LARGE SCALE GENOMIC DNA]</scope>
    <source>
        <strain evidence="3 4">UB-Domo-W1</strain>
    </source>
</reference>
<gene>
    <name evidence="3" type="ORF">B0G85_0006</name>
</gene>
<dbReference type="Pfam" id="PF10517">
    <property type="entry name" value="DM13"/>
    <property type="match status" value="1"/>
</dbReference>
<feature type="domain" description="DM13" evidence="2">
    <location>
        <begin position="50"/>
        <end position="159"/>
    </location>
</feature>
<dbReference type="AlphaFoldDB" id="A0A2M8VXQ8"/>
<comment type="caution">
    <text evidence="3">The sequence shown here is derived from an EMBL/GenBank/DDBJ whole genome shotgun (WGS) entry which is preliminary data.</text>
</comment>
<feature type="signal peptide" evidence="1">
    <location>
        <begin position="1"/>
        <end position="19"/>
    </location>
</feature>
<evidence type="ECO:0000313" key="4">
    <source>
        <dbReference type="Proteomes" id="UP000229366"/>
    </source>
</evidence>
<dbReference type="RefSeq" id="WP_100378418.1">
    <property type="nucleotide sequence ID" value="NZ_CBCSBW010000004.1"/>
</dbReference>
<accession>A0A2M8VXQ8</accession>
<dbReference type="EMBL" id="PGTX01000001">
    <property type="protein sequence ID" value="PJI82633.1"/>
    <property type="molecule type" value="Genomic_DNA"/>
</dbReference>
<dbReference type="PROSITE" id="PS51549">
    <property type="entry name" value="DM13"/>
    <property type="match status" value="1"/>
</dbReference>
<feature type="chain" id="PRO_5014702308" evidence="1">
    <location>
        <begin position="20"/>
        <end position="159"/>
    </location>
</feature>
<keyword evidence="4" id="KW-1185">Reference proteome</keyword>
<name>A0A2M8VXQ8_9BURK</name>
<evidence type="ECO:0000313" key="3">
    <source>
        <dbReference type="EMBL" id="PJI82633.1"/>
    </source>
</evidence>
<proteinExistence type="predicted"/>
<protein>
    <submittedName>
        <fullName evidence="3">Electron transfer DM13</fullName>
    </submittedName>
</protein>